<reference evidence="5 7" key="2">
    <citation type="submission" date="2019-01" db="EMBL/GenBank/DDBJ databases">
        <title>Draft genome sequence of Bacillus sp. DPC6431.</title>
        <authorList>
            <person name="Arbulu S."/>
            <person name="Murphy K."/>
            <person name="O'Sullivan O."/>
            <person name="Rea M.C."/>
            <person name="Hill C."/>
            <person name="Ross R.P."/>
        </authorList>
    </citation>
    <scope>NUCLEOTIDE SEQUENCE [LARGE SCALE GENOMIC DNA]</scope>
    <source>
        <strain evidence="5 7">DPC6431</strain>
    </source>
</reference>
<reference evidence="4 8" key="3">
    <citation type="submission" date="2020-05" db="EMBL/GenBank/DDBJ databases">
        <title>FDA dAtabase for Regulatory Grade micrObial Sequences (FDA-ARGOS): Supporting development and validation of Infectious Disease Dx tests.</title>
        <authorList>
            <person name="Nelson B."/>
            <person name="Plummer A."/>
            <person name="Tallon L."/>
            <person name="Sadzewicz L."/>
            <person name="Zhao X."/>
            <person name="Vavikolanu K."/>
            <person name="Mehta A."/>
            <person name="Aluvathingal J."/>
            <person name="Nadendla S."/>
            <person name="Myers T."/>
            <person name="Yan Y."/>
            <person name="Sichtig H."/>
        </authorList>
    </citation>
    <scope>NUCLEOTIDE SEQUENCE [LARGE SCALE GENOMIC DNA]</scope>
    <source>
        <strain evidence="4 8">FDAARGOS_795</strain>
    </source>
</reference>
<reference evidence="3 6" key="1">
    <citation type="journal article" date="2015" name="Genome Announc.">
        <title>Complete genome sequences for 35 biothreat assay-relevant bacillus species.</title>
        <authorList>
            <person name="Johnson S.L."/>
            <person name="Daligault H.E."/>
            <person name="Davenport K.W."/>
            <person name="Jaissle J."/>
            <person name="Frey K.G."/>
            <person name="Ladner J.T."/>
            <person name="Broomall S.M."/>
            <person name="Bishop-Lilly K.A."/>
            <person name="Bruce D.C."/>
            <person name="Gibbons H.S."/>
            <person name="Coyne S.R."/>
            <person name="Lo C.C."/>
            <person name="Meincke L."/>
            <person name="Munk A.C."/>
            <person name="Koroleva G.I."/>
            <person name="Rosenzweig C.N."/>
            <person name="Palacios G.F."/>
            <person name="Redden C.L."/>
            <person name="Minogue T.D."/>
            <person name="Chain P.S."/>
        </authorList>
    </citation>
    <scope>NUCLEOTIDE SEQUENCE [LARGE SCALE GENOMIC DNA]</scope>
    <source>
        <strain evidence="3 6">HD1011</strain>
    </source>
</reference>
<evidence type="ECO:0000313" key="3">
    <source>
        <dbReference type="EMBL" id="AJG78752.1"/>
    </source>
</evidence>
<dbReference type="PANTHER" id="PTHR34220:SF7">
    <property type="entry name" value="SENSOR HISTIDINE KINASE YPDA"/>
    <property type="match status" value="1"/>
</dbReference>
<dbReference type="Proteomes" id="UP000031876">
    <property type="component" value="Chromosome"/>
</dbReference>
<dbReference type="PANTHER" id="PTHR34220">
    <property type="entry name" value="SENSOR HISTIDINE KINASE YPDA"/>
    <property type="match status" value="1"/>
</dbReference>
<sequence>MLTYEAFAVLITILVLAPIFGAIILLCLFIFEKRIDLLESEKKKIALERELQQSLYHQLTQQIQPHFLFNTLNTILSLARLQRTDEVVRSLEIFSLFLKGKYKTTDLLIPISEELAYTNYYIEIQKMRFRSRLSVSINSSEDLHNAHIPPFVIQTLVENSFKHGLEKKAGQAILNIHLYNTNNRITLLVSDNGTQNEPFTSHTEESGYGLENIKQRFQLFFQEQTTFSFLSTKENGTTVEITWPFITEKNTEEVIQK</sequence>
<dbReference type="Pfam" id="PF06580">
    <property type="entry name" value="His_kinase"/>
    <property type="match status" value="1"/>
</dbReference>
<dbReference type="SUPFAM" id="SSF55874">
    <property type="entry name" value="ATPase domain of HSP90 chaperone/DNA topoisomerase II/histidine kinase"/>
    <property type="match status" value="1"/>
</dbReference>
<dbReference type="EMBL" id="CP009335">
    <property type="protein sequence ID" value="AJG78752.1"/>
    <property type="molecule type" value="Genomic_DNA"/>
</dbReference>
<evidence type="ECO:0000256" key="1">
    <source>
        <dbReference type="SAM" id="Phobius"/>
    </source>
</evidence>
<dbReference type="Proteomes" id="UP000501107">
    <property type="component" value="Chromosome"/>
</dbReference>
<evidence type="ECO:0000313" key="8">
    <source>
        <dbReference type="Proteomes" id="UP000501107"/>
    </source>
</evidence>
<evidence type="ECO:0000313" key="5">
    <source>
        <dbReference type="EMBL" id="TFF47838.1"/>
    </source>
</evidence>
<keyword evidence="1" id="KW-0472">Membrane</keyword>
<evidence type="ECO:0000313" key="7">
    <source>
        <dbReference type="Proteomes" id="UP000297630"/>
    </source>
</evidence>
<keyword evidence="5" id="KW-0808">Transferase</keyword>
<dbReference type="InterPro" id="IPR036890">
    <property type="entry name" value="HATPase_C_sf"/>
</dbReference>
<dbReference type="GO" id="GO:0016020">
    <property type="term" value="C:membrane"/>
    <property type="evidence" value="ECO:0007669"/>
    <property type="project" value="InterPro"/>
</dbReference>
<dbReference type="InterPro" id="IPR010559">
    <property type="entry name" value="Sig_transdc_His_kin_internal"/>
</dbReference>
<proteinExistence type="predicted"/>
<evidence type="ECO:0000259" key="2">
    <source>
        <dbReference type="Pfam" id="PF06580"/>
    </source>
</evidence>
<accession>A0A0B5NZ72</accession>
<evidence type="ECO:0000313" key="4">
    <source>
        <dbReference type="EMBL" id="QKH24146.1"/>
    </source>
</evidence>
<dbReference type="EMBL" id="CP053980">
    <property type="protein sequence ID" value="QKH24146.1"/>
    <property type="molecule type" value="Genomic_DNA"/>
</dbReference>
<keyword evidence="1" id="KW-0812">Transmembrane</keyword>
<feature type="transmembrane region" description="Helical" evidence="1">
    <location>
        <begin position="6"/>
        <end position="31"/>
    </location>
</feature>
<dbReference type="KEGG" id="btw:BF38_254"/>
<keyword evidence="1" id="KW-1133">Transmembrane helix</keyword>
<feature type="domain" description="Signal transduction histidine kinase internal region" evidence="2">
    <location>
        <begin position="57"/>
        <end position="133"/>
    </location>
</feature>
<dbReference type="Gene3D" id="3.30.565.10">
    <property type="entry name" value="Histidine kinase-like ATPase, C-terminal domain"/>
    <property type="match status" value="1"/>
</dbReference>
<dbReference type="EMBL" id="SCLP01000002">
    <property type="protein sequence ID" value="TFF47838.1"/>
    <property type="molecule type" value="Genomic_DNA"/>
</dbReference>
<keyword evidence="5" id="KW-0418">Kinase</keyword>
<gene>
    <name evidence="3" type="ORF">BF38_254</name>
    <name evidence="5" type="ORF">EQ803_06065</name>
    <name evidence="4" type="ORF">FOC89_09035</name>
</gene>
<protein>
    <submittedName>
        <fullName evidence="3 4">Histidine kinase</fullName>
    </submittedName>
    <submittedName>
        <fullName evidence="5">Sensor histidine kinase</fullName>
    </submittedName>
</protein>
<name>A0A0B5NZ72_BACTU</name>
<dbReference type="AlphaFoldDB" id="A0A0B5NZ72"/>
<dbReference type="GO" id="GO:0000155">
    <property type="term" value="F:phosphorelay sensor kinase activity"/>
    <property type="evidence" value="ECO:0007669"/>
    <property type="project" value="InterPro"/>
</dbReference>
<dbReference type="RefSeq" id="WP_000958971.1">
    <property type="nucleotide sequence ID" value="NZ_CP009335.1"/>
</dbReference>
<organism evidence="5 7">
    <name type="scientific">Bacillus thuringiensis</name>
    <dbReference type="NCBI Taxonomy" id="1428"/>
    <lineage>
        <taxon>Bacteria</taxon>
        <taxon>Bacillati</taxon>
        <taxon>Bacillota</taxon>
        <taxon>Bacilli</taxon>
        <taxon>Bacillales</taxon>
        <taxon>Bacillaceae</taxon>
        <taxon>Bacillus</taxon>
        <taxon>Bacillus cereus group</taxon>
    </lineage>
</organism>
<dbReference type="Proteomes" id="UP000297630">
    <property type="component" value="Unassembled WGS sequence"/>
</dbReference>
<dbReference type="InterPro" id="IPR050640">
    <property type="entry name" value="Bact_2-comp_sensor_kinase"/>
</dbReference>
<evidence type="ECO:0000313" key="6">
    <source>
        <dbReference type="Proteomes" id="UP000031876"/>
    </source>
</evidence>